<dbReference type="EMBL" id="BMAT01009616">
    <property type="protein sequence ID" value="GFS09932.1"/>
    <property type="molecule type" value="Genomic_DNA"/>
</dbReference>
<protein>
    <recommendedName>
        <fullName evidence="6">FZ domain-containing protein</fullName>
    </recommendedName>
</protein>
<keyword evidence="3" id="KW-0472">Membrane</keyword>
<name>A0AAV4IIR6_9GAST</name>
<feature type="disulfide bond" evidence="2">
    <location>
        <begin position="67"/>
        <end position="82"/>
    </location>
</feature>
<keyword evidence="5" id="KW-1185">Reference proteome</keyword>
<dbReference type="CDD" id="cd00112">
    <property type="entry name" value="LDLa"/>
    <property type="match status" value="1"/>
</dbReference>
<evidence type="ECO:0000256" key="1">
    <source>
        <dbReference type="ARBA" id="ARBA00023157"/>
    </source>
</evidence>
<dbReference type="PROSITE" id="PS01209">
    <property type="entry name" value="LDLRA_1"/>
    <property type="match status" value="1"/>
</dbReference>
<dbReference type="SUPFAM" id="SSF57424">
    <property type="entry name" value="LDL receptor-like module"/>
    <property type="match status" value="1"/>
</dbReference>
<evidence type="ECO:0000313" key="4">
    <source>
        <dbReference type="EMBL" id="GFS09932.1"/>
    </source>
</evidence>
<dbReference type="InterPro" id="IPR036055">
    <property type="entry name" value="LDL_receptor-like_sf"/>
</dbReference>
<comment type="caution">
    <text evidence="2">Lacks conserved residue(s) required for the propagation of feature annotation.</text>
</comment>
<proteinExistence type="predicted"/>
<feature type="transmembrane region" description="Helical" evidence="3">
    <location>
        <begin position="84"/>
        <end position="104"/>
    </location>
</feature>
<accession>A0AAV4IIR6</accession>
<keyword evidence="3" id="KW-0812">Transmembrane</keyword>
<dbReference type="Gene3D" id="2.40.128.620">
    <property type="match status" value="1"/>
</dbReference>
<dbReference type="Proteomes" id="UP000762676">
    <property type="component" value="Unassembled WGS sequence"/>
</dbReference>
<keyword evidence="1 2" id="KW-1015">Disulfide bond</keyword>
<dbReference type="PROSITE" id="PS50068">
    <property type="entry name" value="LDLRA_2"/>
    <property type="match status" value="1"/>
</dbReference>
<dbReference type="AlphaFoldDB" id="A0AAV4IIR6"/>
<gene>
    <name evidence="4" type="ORF">ElyMa_004795600</name>
</gene>
<reference evidence="4 5" key="1">
    <citation type="journal article" date="2021" name="Elife">
        <title>Chloroplast acquisition without the gene transfer in kleptoplastic sea slugs, Plakobranchus ocellatus.</title>
        <authorList>
            <person name="Maeda T."/>
            <person name="Takahashi S."/>
            <person name="Yoshida T."/>
            <person name="Shimamura S."/>
            <person name="Takaki Y."/>
            <person name="Nagai Y."/>
            <person name="Toyoda A."/>
            <person name="Suzuki Y."/>
            <person name="Arimoto A."/>
            <person name="Ishii H."/>
            <person name="Satoh N."/>
            <person name="Nishiyama T."/>
            <person name="Hasebe M."/>
            <person name="Maruyama T."/>
            <person name="Minagawa J."/>
            <person name="Obokata J."/>
            <person name="Shigenobu S."/>
        </authorList>
    </citation>
    <scope>NUCLEOTIDE SEQUENCE [LARGE SCALE GENOMIC DNA]</scope>
</reference>
<comment type="caution">
    <text evidence="4">The sequence shown here is derived from an EMBL/GenBank/DDBJ whole genome shotgun (WGS) entry which is preliminary data.</text>
</comment>
<dbReference type="InterPro" id="IPR023415">
    <property type="entry name" value="LDLR_class-A_CS"/>
</dbReference>
<dbReference type="InterPro" id="IPR002172">
    <property type="entry name" value="LDrepeatLR_classA_rpt"/>
</dbReference>
<evidence type="ECO:0000256" key="3">
    <source>
        <dbReference type="SAM" id="Phobius"/>
    </source>
</evidence>
<evidence type="ECO:0000313" key="5">
    <source>
        <dbReference type="Proteomes" id="UP000762676"/>
    </source>
</evidence>
<evidence type="ECO:0008006" key="6">
    <source>
        <dbReference type="Google" id="ProtNLM"/>
    </source>
</evidence>
<keyword evidence="3" id="KW-1133">Transmembrane helix</keyword>
<organism evidence="4 5">
    <name type="scientific">Elysia marginata</name>
    <dbReference type="NCBI Taxonomy" id="1093978"/>
    <lineage>
        <taxon>Eukaryota</taxon>
        <taxon>Metazoa</taxon>
        <taxon>Spiralia</taxon>
        <taxon>Lophotrochozoa</taxon>
        <taxon>Mollusca</taxon>
        <taxon>Gastropoda</taxon>
        <taxon>Heterobranchia</taxon>
        <taxon>Euthyneura</taxon>
        <taxon>Panpulmonata</taxon>
        <taxon>Sacoglossa</taxon>
        <taxon>Placobranchoidea</taxon>
        <taxon>Plakobranchidae</taxon>
        <taxon>Elysia</taxon>
    </lineage>
</organism>
<dbReference type="SMART" id="SM00192">
    <property type="entry name" value="LDLa"/>
    <property type="match status" value="1"/>
</dbReference>
<evidence type="ECO:0000256" key="2">
    <source>
        <dbReference type="PROSITE-ProRule" id="PRU00124"/>
    </source>
</evidence>
<sequence length="105" mass="11833">MDDHRLPKIVMYSELSSGYRESGAPSKRYKDSLKRTLSACDIDVQVPECSRRERECNNECLDRFFVCDEEPQCDDGSHEKGCEVVVVVVKVVVVVVVVVIVVVVL</sequence>